<accession>A0A160TAN7</accession>
<geneLocation type="plasmid" evidence="3 4">
    <name>III</name>
</geneLocation>
<keyword evidence="4" id="KW-1185">Reference proteome</keyword>
<dbReference type="PANTHER" id="PTHR41328:SF2">
    <property type="entry name" value="TERMINASE SMALL SUBUNIT"/>
    <property type="match status" value="1"/>
</dbReference>
<dbReference type="Proteomes" id="UP000215027">
    <property type="component" value="Plasmid III"/>
</dbReference>
<dbReference type="InterPro" id="IPR005335">
    <property type="entry name" value="Terminase_ssu"/>
</dbReference>
<name>A0A160TAN7_9CHLR</name>
<dbReference type="InterPro" id="IPR052404">
    <property type="entry name" value="SPP1-like_terminase"/>
</dbReference>
<dbReference type="GO" id="GO:0051276">
    <property type="term" value="P:chromosome organization"/>
    <property type="evidence" value="ECO:0007669"/>
    <property type="project" value="InterPro"/>
</dbReference>
<evidence type="ECO:0000256" key="1">
    <source>
        <dbReference type="ARBA" id="ARBA00022612"/>
    </source>
</evidence>
<proteinExistence type="predicted"/>
<evidence type="ECO:0000313" key="4">
    <source>
        <dbReference type="Proteomes" id="UP000215027"/>
    </source>
</evidence>
<keyword evidence="3" id="KW-0614">Plasmid</keyword>
<reference evidence="3" key="1">
    <citation type="submission" date="2016-01" db="EMBL/GenBank/DDBJ databases">
        <authorList>
            <person name="Mcilroy J.S."/>
            <person name="Karst M S."/>
            <person name="Albertsen M."/>
        </authorList>
    </citation>
    <scope>NUCLEOTIDE SEQUENCE</scope>
    <source>
        <strain evidence="3">Cfx-K</strain>
        <plasmid evidence="3">III</plasmid>
    </source>
</reference>
<protein>
    <recommendedName>
        <fullName evidence="5">Terminase small subunit</fullName>
    </recommendedName>
</protein>
<organism evidence="3 4">
    <name type="scientific">Candidatus Promineifilum breve</name>
    <dbReference type="NCBI Taxonomy" id="1806508"/>
    <lineage>
        <taxon>Bacteria</taxon>
        <taxon>Bacillati</taxon>
        <taxon>Chloroflexota</taxon>
        <taxon>Ardenticatenia</taxon>
        <taxon>Candidatus Promineifilales</taxon>
        <taxon>Candidatus Promineifilaceae</taxon>
        <taxon>Candidatus Promineifilum</taxon>
    </lineage>
</organism>
<dbReference type="Gene3D" id="1.10.10.1400">
    <property type="entry name" value="Terminase, small subunit, N-terminal DNA-binding domain, HTH motif"/>
    <property type="match status" value="1"/>
</dbReference>
<evidence type="ECO:0008006" key="5">
    <source>
        <dbReference type="Google" id="ProtNLM"/>
    </source>
</evidence>
<dbReference type="PANTHER" id="PTHR41328">
    <property type="entry name" value="TERMINASE SMALL SUBUNIT-RELATED"/>
    <property type="match status" value="1"/>
</dbReference>
<dbReference type="RefSeq" id="WP_095045738.1">
    <property type="nucleotide sequence ID" value="NZ_LN890657.1"/>
</dbReference>
<gene>
    <name evidence="3" type="ORF">CFX0092_P0045</name>
</gene>
<dbReference type="OrthoDB" id="1338457at2"/>
<dbReference type="Pfam" id="PF03592">
    <property type="entry name" value="Terminase_2"/>
    <property type="match status" value="1"/>
</dbReference>
<evidence type="ECO:0000256" key="2">
    <source>
        <dbReference type="ARBA" id="ARBA00023219"/>
    </source>
</evidence>
<dbReference type="EMBL" id="LN890657">
    <property type="protein sequence ID" value="CUS06445.1"/>
    <property type="molecule type" value="Genomic_DNA"/>
</dbReference>
<keyword evidence="1" id="KW-1188">Viral release from host cell</keyword>
<sequence>MSLTAKQRVFVEEYLRTWNATSAAKAAGYSEKTARSIGQENLTKPDIAAEVKRRLSERAMPADEVLARTADIARGDLTEWIDADGRLDVPALKAAGKGYLLKKYRVTRRTHTTKGGDETETVTTEVELYPADAAHDRLMRYHGLYNDKVRVTDWQDEVIDLLRRRELEPADVRAAYPDLADDIFARAGIQVHVDDRPD</sequence>
<dbReference type="InterPro" id="IPR038713">
    <property type="entry name" value="Terminase_Gp1_N_sf"/>
</dbReference>
<dbReference type="AlphaFoldDB" id="A0A160TAN7"/>
<evidence type="ECO:0000313" key="3">
    <source>
        <dbReference type="EMBL" id="CUS06445.1"/>
    </source>
</evidence>
<dbReference type="KEGG" id="pbf:CFX0092_P0045"/>
<keyword evidence="2" id="KW-0231">Viral genome packaging</keyword>